<evidence type="ECO:0000259" key="11">
    <source>
        <dbReference type="Pfam" id="PF07715"/>
    </source>
</evidence>
<keyword evidence="3 8" id="KW-1134">Transmembrane beta strand</keyword>
<keyword evidence="6 8" id="KW-0472">Membrane</keyword>
<evidence type="ECO:0000313" key="13">
    <source>
        <dbReference type="Proteomes" id="UP000651271"/>
    </source>
</evidence>
<dbReference type="Pfam" id="PF00593">
    <property type="entry name" value="TonB_dep_Rec_b-barrel"/>
    <property type="match status" value="1"/>
</dbReference>
<gene>
    <name evidence="12" type="ORF">H8B04_02725</name>
</gene>
<dbReference type="Gene3D" id="2.60.40.1120">
    <property type="entry name" value="Carboxypeptidase-like, regulatory domain"/>
    <property type="match status" value="1"/>
</dbReference>
<name>A0ABR7YB20_9SPHI</name>
<evidence type="ECO:0000256" key="3">
    <source>
        <dbReference type="ARBA" id="ARBA00022452"/>
    </source>
</evidence>
<evidence type="ECO:0000256" key="7">
    <source>
        <dbReference type="ARBA" id="ARBA00023237"/>
    </source>
</evidence>
<feature type="domain" description="TonB-dependent receptor-like beta-barrel" evidence="10">
    <location>
        <begin position="372"/>
        <end position="786"/>
    </location>
</feature>
<evidence type="ECO:0000256" key="6">
    <source>
        <dbReference type="ARBA" id="ARBA00023136"/>
    </source>
</evidence>
<dbReference type="Gene3D" id="2.40.170.20">
    <property type="entry name" value="TonB-dependent receptor, beta-barrel domain"/>
    <property type="match status" value="1"/>
</dbReference>
<feature type="domain" description="TonB-dependent receptor plug" evidence="11">
    <location>
        <begin position="124"/>
        <end position="230"/>
    </location>
</feature>
<dbReference type="EMBL" id="JACOIJ010000003">
    <property type="protein sequence ID" value="MBD1428491.1"/>
    <property type="molecule type" value="Genomic_DNA"/>
</dbReference>
<dbReference type="Pfam" id="PF07715">
    <property type="entry name" value="Plug"/>
    <property type="match status" value="1"/>
</dbReference>
<comment type="similarity">
    <text evidence="8 9">Belongs to the TonB-dependent receptor family.</text>
</comment>
<evidence type="ECO:0000259" key="10">
    <source>
        <dbReference type="Pfam" id="PF00593"/>
    </source>
</evidence>
<dbReference type="NCBIfam" id="TIGR04057">
    <property type="entry name" value="SusC_RagA_signa"/>
    <property type="match status" value="1"/>
</dbReference>
<evidence type="ECO:0000256" key="9">
    <source>
        <dbReference type="RuleBase" id="RU003357"/>
    </source>
</evidence>
<comment type="caution">
    <text evidence="12">The sequence shown here is derived from an EMBL/GenBank/DDBJ whole genome shotgun (WGS) entry which is preliminary data.</text>
</comment>
<dbReference type="Pfam" id="PF13715">
    <property type="entry name" value="CarbopepD_reg_2"/>
    <property type="match status" value="1"/>
</dbReference>
<dbReference type="PROSITE" id="PS52016">
    <property type="entry name" value="TONB_DEPENDENT_REC_3"/>
    <property type="match status" value="1"/>
</dbReference>
<evidence type="ECO:0000256" key="4">
    <source>
        <dbReference type="ARBA" id="ARBA00022692"/>
    </source>
</evidence>
<keyword evidence="5 9" id="KW-0798">TonB box</keyword>
<dbReference type="InterPro" id="IPR008969">
    <property type="entry name" value="CarboxyPept-like_regulatory"/>
</dbReference>
<dbReference type="Proteomes" id="UP000651271">
    <property type="component" value="Unassembled WGS sequence"/>
</dbReference>
<proteinExistence type="inferred from homology"/>
<dbReference type="InterPro" id="IPR039426">
    <property type="entry name" value="TonB-dep_rcpt-like"/>
</dbReference>
<organism evidence="12 13">
    <name type="scientific">Sphingobacterium litopenaei</name>
    <dbReference type="NCBI Taxonomy" id="2763500"/>
    <lineage>
        <taxon>Bacteria</taxon>
        <taxon>Pseudomonadati</taxon>
        <taxon>Bacteroidota</taxon>
        <taxon>Sphingobacteriia</taxon>
        <taxon>Sphingobacteriales</taxon>
        <taxon>Sphingobacteriaceae</taxon>
        <taxon>Sphingobacterium</taxon>
    </lineage>
</organism>
<dbReference type="InterPro" id="IPR023996">
    <property type="entry name" value="TonB-dep_OMP_SusC/RagA"/>
</dbReference>
<dbReference type="SUPFAM" id="SSF56935">
    <property type="entry name" value="Porins"/>
    <property type="match status" value="1"/>
</dbReference>
<keyword evidence="4 8" id="KW-0812">Transmembrane</keyword>
<evidence type="ECO:0000256" key="2">
    <source>
        <dbReference type="ARBA" id="ARBA00022448"/>
    </source>
</evidence>
<keyword evidence="13" id="KW-1185">Reference proteome</keyword>
<dbReference type="SUPFAM" id="SSF49464">
    <property type="entry name" value="Carboxypeptidase regulatory domain-like"/>
    <property type="match status" value="1"/>
</dbReference>
<evidence type="ECO:0000313" key="12">
    <source>
        <dbReference type="EMBL" id="MBD1428491.1"/>
    </source>
</evidence>
<dbReference type="Gene3D" id="2.170.130.10">
    <property type="entry name" value="TonB-dependent receptor, plug domain"/>
    <property type="match status" value="1"/>
</dbReference>
<evidence type="ECO:0000256" key="8">
    <source>
        <dbReference type="PROSITE-ProRule" id="PRU01360"/>
    </source>
</evidence>
<protein>
    <submittedName>
        <fullName evidence="12">TonB-dependent receptor</fullName>
    </submittedName>
</protein>
<keyword evidence="12" id="KW-0675">Receptor</keyword>
<dbReference type="InterPro" id="IPR037066">
    <property type="entry name" value="Plug_dom_sf"/>
</dbReference>
<keyword evidence="7 8" id="KW-0998">Cell outer membrane</keyword>
<accession>A0ABR7YB20</accession>
<dbReference type="InterPro" id="IPR023997">
    <property type="entry name" value="TonB-dep_OMP_SusC/RagA_CS"/>
</dbReference>
<dbReference type="InterPro" id="IPR012910">
    <property type="entry name" value="Plug_dom"/>
</dbReference>
<sequence length="1025" mass="112218">MKKTKQNHYVLRISLFLFLVMFIPNLLLAQRVLRGKVVSEDGTPLSNASIQVKNQATSTSSGADGSFSINLPSGRSTLTVSYIGFISQDVAVGENQNSITVTLLSETTSLEDVVVVGYGTQRAEAVTGSVSSIRGDALREVPSANISQALQGRLPGVELTQTSSQPGAVMQIRIRGSRSLSASNDPLIVLDGIPFPGSLADINPNDIKSIDVLKDASATAIYGSRGANGVILVTTDKGSAGQQARFNYNGFAGVRDLFARYPMMNGPEFAALRKAAGQYSNSLDESDDTDTDWQDLLYTKGLMNSHDVGVNGSTQGGVYSFNAGYLNDKGVIPTQEFKRYAIRGSLDQSIGQYVRVGFTTNNNFSINQGGNVGVYGILSMSPLANPYNEDGTWKRTIRMPLDEPWSYSRDVVNDLKDLWLSQNRAYGTYNTLYGELSIPGIEGLKYRANLGLNYRQNNSGSYTASGINSTNPETVSTASIGNGMTTDWAIENILTYDRVFAEKHNFNVVALYSASENRFNDSRVNARDIPADAFQFYNLGQAAGEITVNPNEQNYRVSGLMSVMGRVMYSYDNRYMLSATLRSDGSSRLAKGHQWHTYPAVSAGWNIGNESFMKDTDWVNMLKVRVGYGQTSNQSVAPYATLGRLSTRPYNFGDEYSTGYYVTELPNPSLGWEYSETVNYGLDFGLFNSRLSGTIEYYSTQTKDLLLGVGLPATSGVSSYTANVGQTQNKGIELSLNGVILDNKNGWTWEAGLNLYGNRNKLVALASGATRDEGNWWFVGHPIDVIYDYQKIGLWQEGDPHLSVLEPGGNVGMIKVKYTGDYNADGTPARAIGADDRQIMSIEPKFQGGFNTRVAYKGFDLSTVAAFKSGGTLISTLYSSSGYLNMMSGRRNNVQVDYWTPENTDAKYPKPGGIMSGDNPKYGSTLGYFDASYLKIRTISLGYNLDNNQWIKDMGVNRLRMYFTAQNPFVLFSPYKDESGMDPETNSYGNENAAVAYSQNLRRLLTIGTNAPATRSYILGINLTF</sequence>
<evidence type="ECO:0000256" key="5">
    <source>
        <dbReference type="ARBA" id="ARBA00023077"/>
    </source>
</evidence>
<dbReference type="RefSeq" id="WP_190301360.1">
    <property type="nucleotide sequence ID" value="NZ_JACOIJ010000003.1"/>
</dbReference>
<keyword evidence="2 8" id="KW-0813">Transport</keyword>
<dbReference type="InterPro" id="IPR036942">
    <property type="entry name" value="Beta-barrel_TonB_sf"/>
</dbReference>
<dbReference type="InterPro" id="IPR000531">
    <property type="entry name" value="Beta-barrel_TonB"/>
</dbReference>
<comment type="subcellular location">
    <subcellularLocation>
        <location evidence="1 8">Cell outer membrane</location>
        <topology evidence="1 8">Multi-pass membrane protein</topology>
    </subcellularLocation>
</comment>
<reference evidence="12 13" key="1">
    <citation type="submission" date="2020-08" db="EMBL/GenBank/DDBJ databases">
        <title>Sphingobacterium sp. DN04309 isolated from aquaculture water.</title>
        <authorList>
            <person name="Zhang M."/>
        </authorList>
    </citation>
    <scope>NUCLEOTIDE SEQUENCE [LARGE SCALE GENOMIC DNA]</scope>
    <source>
        <strain evidence="12 13">DN04309</strain>
    </source>
</reference>
<dbReference type="NCBIfam" id="TIGR04056">
    <property type="entry name" value="OMP_RagA_SusC"/>
    <property type="match status" value="1"/>
</dbReference>
<evidence type="ECO:0000256" key="1">
    <source>
        <dbReference type="ARBA" id="ARBA00004571"/>
    </source>
</evidence>